<feature type="transmembrane region" description="Helical" evidence="1">
    <location>
        <begin position="53"/>
        <end position="73"/>
    </location>
</feature>
<evidence type="ECO:0008006" key="4">
    <source>
        <dbReference type="Google" id="ProtNLM"/>
    </source>
</evidence>
<name>A3MUY1_PYRCJ</name>
<dbReference type="RefSeq" id="WP_011849706.1">
    <property type="nucleotide sequence ID" value="NC_009073.1"/>
</dbReference>
<feature type="transmembrane region" description="Helical" evidence="1">
    <location>
        <begin position="204"/>
        <end position="226"/>
    </location>
</feature>
<feature type="transmembrane region" description="Helical" evidence="1">
    <location>
        <begin position="150"/>
        <end position="170"/>
    </location>
</feature>
<keyword evidence="1" id="KW-0472">Membrane</keyword>
<proteinExistence type="predicted"/>
<protein>
    <recommendedName>
        <fullName evidence="4">Cytochrome oxidase subunit I profile domain-containing protein</fullName>
    </recommendedName>
</protein>
<feature type="transmembrane region" description="Helical" evidence="1">
    <location>
        <begin position="114"/>
        <end position="138"/>
    </location>
</feature>
<feature type="transmembrane region" description="Helical" evidence="1">
    <location>
        <begin position="263"/>
        <end position="287"/>
    </location>
</feature>
<feature type="transmembrane region" description="Helical" evidence="1">
    <location>
        <begin position="85"/>
        <end position="108"/>
    </location>
</feature>
<dbReference type="AlphaFoldDB" id="A3MUY1"/>
<evidence type="ECO:0000313" key="2">
    <source>
        <dbReference type="EMBL" id="ABO08448.1"/>
    </source>
</evidence>
<evidence type="ECO:0000256" key="1">
    <source>
        <dbReference type="SAM" id="Phobius"/>
    </source>
</evidence>
<feature type="transmembrane region" description="Helical" evidence="1">
    <location>
        <begin position="374"/>
        <end position="397"/>
    </location>
</feature>
<dbReference type="STRING" id="410359.Pcal_1023"/>
<reference evidence="2" key="1">
    <citation type="submission" date="2007-02" db="EMBL/GenBank/DDBJ databases">
        <title>Complete sequence of Pyrobaculum calidifontis JCM 11548.</title>
        <authorList>
            <consortium name="US DOE Joint Genome Institute"/>
            <person name="Copeland A."/>
            <person name="Lucas S."/>
            <person name="Lapidus A."/>
            <person name="Barry K."/>
            <person name="Glavina del Rio T."/>
            <person name="Dalin E."/>
            <person name="Tice H."/>
            <person name="Pitluck S."/>
            <person name="Chain P."/>
            <person name="Malfatti S."/>
            <person name="Shin M."/>
            <person name="Vergez L."/>
            <person name="Schmutz J."/>
            <person name="Larimer F."/>
            <person name="Land M."/>
            <person name="Hauser L."/>
            <person name="Kyrpides N."/>
            <person name="Mikhailova N."/>
            <person name="Cozen A.E."/>
            <person name="Fitz-Gibbon S.T."/>
            <person name="House C.H."/>
            <person name="Saltikov C."/>
            <person name="Lowe T.M."/>
            <person name="Richardson P."/>
        </authorList>
    </citation>
    <scope>NUCLEOTIDE SEQUENCE [LARGE SCALE GENOMIC DNA]</scope>
    <source>
        <strain evidence="2">JCM 11548</strain>
    </source>
</reference>
<feature type="transmembrane region" description="Helical" evidence="1">
    <location>
        <begin position="238"/>
        <end position="257"/>
    </location>
</feature>
<gene>
    <name evidence="2" type="ordered locus">Pcal_1023</name>
</gene>
<feature type="transmembrane region" description="Helical" evidence="1">
    <location>
        <begin position="299"/>
        <end position="323"/>
    </location>
</feature>
<feature type="transmembrane region" description="Helical" evidence="1">
    <location>
        <begin position="428"/>
        <end position="448"/>
    </location>
</feature>
<sequence length="454" mass="49356">MTREEKALLVVTFFTIAFLATLSGPLAETLPVKKAILSLGQAKDTFEDFEARAIMAYHVAAVVVTSALAYLALRYVDMDHSLKPTISKLVTAGWALSIPSGLIFAYFWRSPLIHALWIIGLSLMFTAAVVLLYAMSPLRINWRENALEKAAFFITGLSLVLSIVFGGVYASHFGFDEGVKAVLLEHHSTLEYRGLGPAATTLQLVATGHAHGAVALWGAALMLIGFKWVRASGRMYKWALIFAAVGSLITLVGVSVVAPLRPIAHQIIFFGIGPLHISLLFLWLYLLKQLRGGGWKDPVKFGIFLSPVLTVVFVTLTGPLVTMQLRDVVRVVWPLEDEIAYNVAHWHMLALIFAYTTFLLYADGLRGFARKSMWIFVIGALVALAGAFVYELSPIFAGAKKGVSLELVATIAEKSQEVKKAALVPMDVGLILLFVGFAIGAAGLVGPLKRGSQQ</sequence>
<dbReference type="OrthoDB" id="371817at2157"/>
<dbReference type="HOGENOM" id="CLU_602198_0_0_2"/>
<keyword evidence="3" id="KW-1185">Reference proteome</keyword>
<dbReference type="GeneID" id="4908533"/>
<dbReference type="eggNOG" id="arCOG07070">
    <property type="taxonomic scope" value="Archaea"/>
</dbReference>
<keyword evidence="1" id="KW-0812">Transmembrane</keyword>
<dbReference type="Proteomes" id="UP000001431">
    <property type="component" value="Chromosome"/>
</dbReference>
<keyword evidence="1" id="KW-1133">Transmembrane helix</keyword>
<dbReference type="EMBL" id="CP000561">
    <property type="protein sequence ID" value="ABO08448.1"/>
    <property type="molecule type" value="Genomic_DNA"/>
</dbReference>
<accession>A3MUY1</accession>
<evidence type="ECO:0000313" key="3">
    <source>
        <dbReference type="Proteomes" id="UP000001431"/>
    </source>
</evidence>
<dbReference type="KEGG" id="pcl:Pcal_1023"/>
<feature type="transmembrane region" description="Helical" evidence="1">
    <location>
        <begin position="343"/>
        <end position="362"/>
    </location>
</feature>
<organism evidence="2 3">
    <name type="scientific">Pyrobaculum calidifontis (strain DSM 21063 / JCM 11548 / VA1)</name>
    <dbReference type="NCBI Taxonomy" id="410359"/>
    <lineage>
        <taxon>Archaea</taxon>
        <taxon>Thermoproteota</taxon>
        <taxon>Thermoprotei</taxon>
        <taxon>Thermoproteales</taxon>
        <taxon>Thermoproteaceae</taxon>
        <taxon>Pyrobaculum</taxon>
    </lineage>
</organism>